<dbReference type="InterPro" id="IPR014756">
    <property type="entry name" value="Ig_E-set"/>
</dbReference>
<proteinExistence type="predicted"/>
<dbReference type="OrthoDB" id="1153097at2"/>
<dbReference type="Gene3D" id="2.60.40.10">
    <property type="entry name" value="Immunoglobulins"/>
    <property type="match status" value="1"/>
</dbReference>
<evidence type="ECO:0000313" key="4">
    <source>
        <dbReference type="Proteomes" id="UP000029868"/>
    </source>
</evidence>
<dbReference type="PATRIC" id="fig|28229.3.peg.337"/>
<evidence type="ECO:0000259" key="2">
    <source>
        <dbReference type="Pfam" id="PF08329"/>
    </source>
</evidence>
<evidence type="ECO:0000313" key="3">
    <source>
        <dbReference type="EMBL" id="KGJ97591.1"/>
    </source>
</evidence>
<dbReference type="SUPFAM" id="SSF81296">
    <property type="entry name" value="E set domains"/>
    <property type="match status" value="1"/>
</dbReference>
<keyword evidence="1" id="KW-0472">Membrane</keyword>
<feature type="domain" description="Chitinase A N-terminal" evidence="2">
    <location>
        <begin position="81"/>
        <end position="158"/>
    </location>
</feature>
<dbReference type="GO" id="GO:0004568">
    <property type="term" value="F:chitinase activity"/>
    <property type="evidence" value="ECO:0007669"/>
    <property type="project" value="InterPro"/>
</dbReference>
<dbReference type="Proteomes" id="UP000029868">
    <property type="component" value="Unassembled WGS sequence"/>
</dbReference>
<feature type="transmembrane region" description="Helical" evidence="1">
    <location>
        <begin position="21"/>
        <end position="38"/>
    </location>
</feature>
<dbReference type="AlphaFoldDB" id="A0A099L413"/>
<gene>
    <name evidence="3" type="ORF">GAB14E_1180</name>
</gene>
<evidence type="ECO:0000256" key="1">
    <source>
        <dbReference type="SAM" id="Phobius"/>
    </source>
</evidence>
<comment type="caution">
    <text evidence="3">The sequence shown here is derived from an EMBL/GenBank/DDBJ whole genome shotgun (WGS) entry which is preliminary data.</text>
</comment>
<dbReference type="InterPro" id="IPR013783">
    <property type="entry name" value="Ig-like_fold"/>
</dbReference>
<protein>
    <submittedName>
        <fullName evidence="3">Chitinase A domain protein</fullName>
    </submittedName>
</protein>
<organism evidence="3 4">
    <name type="scientific">Colwellia psychrerythraea</name>
    <name type="common">Vibrio psychroerythus</name>
    <dbReference type="NCBI Taxonomy" id="28229"/>
    <lineage>
        <taxon>Bacteria</taxon>
        <taxon>Pseudomonadati</taxon>
        <taxon>Pseudomonadota</taxon>
        <taxon>Gammaproteobacteria</taxon>
        <taxon>Alteromonadales</taxon>
        <taxon>Colwelliaceae</taxon>
        <taxon>Colwellia</taxon>
    </lineage>
</organism>
<accession>A0A099L413</accession>
<keyword evidence="1" id="KW-1133">Transmembrane helix</keyword>
<feature type="transmembrane region" description="Helical" evidence="1">
    <location>
        <begin position="50"/>
        <end position="75"/>
    </location>
</feature>
<reference evidence="3 4" key="1">
    <citation type="submission" date="2014-08" db="EMBL/GenBank/DDBJ databases">
        <title>Genomic and Phenotypic Diversity of Colwellia psychrerythraea strains from Disparate Marine Basins.</title>
        <authorList>
            <person name="Techtmann S.M."/>
            <person name="Stelling S.C."/>
            <person name="Utturkar S.M."/>
            <person name="Alshibli N."/>
            <person name="Harris A."/>
            <person name="Brown S.D."/>
            <person name="Hazen T.C."/>
        </authorList>
    </citation>
    <scope>NUCLEOTIDE SEQUENCE [LARGE SCALE GENOMIC DNA]</scope>
    <source>
        <strain evidence="3 4">GAB14E</strain>
    </source>
</reference>
<dbReference type="GO" id="GO:0006032">
    <property type="term" value="P:chitin catabolic process"/>
    <property type="evidence" value="ECO:0007669"/>
    <property type="project" value="InterPro"/>
</dbReference>
<dbReference type="InterPro" id="IPR013540">
    <property type="entry name" value="ChitinaseA_N"/>
</dbReference>
<sequence length="184" mass="20439">MFDMVVCSVLGFMYNKRTYRNAVYIIKNMTFISIKIIINEGDYMNLTRVILVVCMFFFIATPSYAAPGIASIAWLPGQVENGEAVKIDWDMWWGMNGDSWYLTDNQVEVCKGNLTPQGQISQSSSCTANFTVGQHDLQVSVCIDEDCSMSNVASFTVTGDTLDYVVPTIALSMPTIDDNVDSTD</sequence>
<name>A0A099L413_COLPS</name>
<dbReference type="Pfam" id="PF08329">
    <property type="entry name" value="ChitinaseA_N"/>
    <property type="match status" value="1"/>
</dbReference>
<dbReference type="EMBL" id="JQEC01000002">
    <property type="protein sequence ID" value="KGJ97591.1"/>
    <property type="molecule type" value="Genomic_DNA"/>
</dbReference>
<keyword evidence="1" id="KW-0812">Transmembrane</keyword>